<reference evidence="2 3" key="1">
    <citation type="submission" date="2021-06" db="EMBL/GenBank/DDBJ databases">
        <authorList>
            <person name="Palmer J.M."/>
        </authorList>
    </citation>
    <scope>NUCLEOTIDE SEQUENCE [LARGE SCALE GENOMIC DNA]</scope>
    <source>
        <strain evidence="2 3">XR_2019</strain>
        <tissue evidence="2">Muscle</tissue>
    </source>
</reference>
<keyword evidence="3" id="KW-1185">Reference proteome</keyword>
<evidence type="ECO:0000313" key="3">
    <source>
        <dbReference type="Proteomes" id="UP001444071"/>
    </source>
</evidence>
<protein>
    <submittedName>
        <fullName evidence="2">Uncharacterized protein</fullName>
    </submittedName>
</protein>
<comment type="caution">
    <text evidence="2">The sequence shown here is derived from an EMBL/GenBank/DDBJ whole genome shotgun (WGS) entry which is preliminary data.</text>
</comment>
<organism evidence="2 3">
    <name type="scientific">Xenotaenia resolanae</name>
    <dbReference type="NCBI Taxonomy" id="208358"/>
    <lineage>
        <taxon>Eukaryota</taxon>
        <taxon>Metazoa</taxon>
        <taxon>Chordata</taxon>
        <taxon>Craniata</taxon>
        <taxon>Vertebrata</taxon>
        <taxon>Euteleostomi</taxon>
        <taxon>Actinopterygii</taxon>
        <taxon>Neopterygii</taxon>
        <taxon>Teleostei</taxon>
        <taxon>Neoteleostei</taxon>
        <taxon>Acanthomorphata</taxon>
        <taxon>Ovalentaria</taxon>
        <taxon>Atherinomorphae</taxon>
        <taxon>Cyprinodontiformes</taxon>
        <taxon>Goodeidae</taxon>
        <taxon>Xenotaenia</taxon>
    </lineage>
</organism>
<feature type="non-terminal residue" evidence="2">
    <location>
        <position position="1"/>
    </location>
</feature>
<dbReference type="EMBL" id="JAHRIM010050583">
    <property type="protein sequence ID" value="MEQ2268831.1"/>
    <property type="molecule type" value="Genomic_DNA"/>
</dbReference>
<proteinExistence type="predicted"/>
<name>A0ABV0WHG4_9TELE</name>
<evidence type="ECO:0000256" key="1">
    <source>
        <dbReference type="SAM" id="MobiDB-lite"/>
    </source>
</evidence>
<feature type="region of interest" description="Disordered" evidence="1">
    <location>
        <begin position="1"/>
        <end position="52"/>
    </location>
</feature>
<evidence type="ECO:0000313" key="2">
    <source>
        <dbReference type="EMBL" id="MEQ2268831.1"/>
    </source>
</evidence>
<dbReference type="Proteomes" id="UP001444071">
    <property type="component" value="Unassembled WGS sequence"/>
</dbReference>
<accession>A0ABV0WHG4</accession>
<sequence>EAQEKKEEEGKSEAGKKDEAPHRPKWMPPGQPGFGNPLMSELRTKLKKTPKE</sequence>
<feature type="compositionally biased region" description="Basic and acidic residues" evidence="1">
    <location>
        <begin position="1"/>
        <end position="22"/>
    </location>
</feature>
<gene>
    <name evidence="2" type="ORF">XENORESO_016266</name>
</gene>